<dbReference type="AlphaFoldDB" id="A0A679I5Q4"/>
<dbReference type="Pfam" id="PF00543">
    <property type="entry name" value="P-II"/>
    <property type="match status" value="1"/>
</dbReference>
<evidence type="ECO:0000313" key="2">
    <source>
        <dbReference type="Proteomes" id="UP000463961"/>
    </source>
</evidence>
<dbReference type="Proteomes" id="UP000463961">
    <property type="component" value="Chromosome"/>
</dbReference>
<proteinExistence type="predicted"/>
<dbReference type="GO" id="GO:0030234">
    <property type="term" value="F:enzyme regulator activity"/>
    <property type="evidence" value="ECO:0007669"/>
    <property type="project" value="InterPro"/>
</dbReference>
<evidence type="ECO:0000313" key="1">
    <source>
        <dbReference type="EMBL" id="BBU70032.1"/>
    </source>
</evidence>
<name>A0A679I5Q4_9RHOO</name>
<gene>
    <name evidence="1" type="ORF">ICHIAU1_23150</name>
</gene>
<dbReference type="SUPFAM" id="SSF54913">
    <property type="entry name" value="GlnB-like"/>
    <property type="match status" value="1"/>
</dbReference>
<dbReference type="InterPro" id="IPR002187">
    <property type="entry name" value="N-reg_PII"/>
</dbReference>
<protein>
    <submittedName>
        <fullName evidence="1">Uncharacterized protein</fullName>
    </submittedName>
</protein>
<keyword evidence="2" id="KW-1185">Reference proteome</keyword>
<dbReference type="InterPro" id="IPR011322">
    <property type="entry name" value="N-reg_PII-like_a/b"/>
</dbReference>
<dbReference type="EMBL" id="AP022345">
    <property type="protein sequence ID" value="BBU70032.1"/>
    <property type="molecule type" value="Genomic_DNA"/>
</dbReference>
<accession>A0A679I5Q4</accession>
<dbReference type="InterPro" id="IPR015867">
    <property type="entry name" value="N-reg_PII/ATP_PRibTrfase_C"/>
</dbReference>
<sequence>MTSRLVVRKLITVICESALEQGLTQAISKLGASGYTVSDARGKGAHGVRDASWPENANIRIEVLCDEPIASCILDLLVNNTTVR</sequence>
<dbReference type="GO" id="GO:0006808">
    <property type="term" value="P:regulation of nitrogen utilization"/>
    <property type="evidence" value="ECO:0007669"/>
    <property type="project" value="InterPro"/>
</dbReference>
<dbReference type="RefSeq" id="WP_418744629.1">
    <property type="nucleotide sequence ID" value="NZ_AP019011.1"/>
</dbReference>
<dbReference type="Gene3D" id="3.30.70.120">
    <property type="match status" value="1"/>
</dbReference>
<reference evidence="2" key="1">
    <citation type="submission" date="2020-01" db="EMBL/GenBank/DDBJ databases">
        <title>Phosphoaccumulans saitamaens gen. nov., sp. nov., a polyphosphate accumulating bacterium isolated from surface river water.</title>
        <authorList>
            <person name="Watanabe K."/>
            <person name="Suda W."/>
        </authorList>
    </citation>
    <scope>NUCLEOTIDE SEQUENCE [LARGE SCALE GENOMIC DNA]</scope>
    <source>
        <strain evidence="2">ICHIAU1</strain>
    </source>
</reference>
<organism evidence="1 2">
    <name type="scientific">Fluviibacter phosphoraccumulans</name>
    <dbReference type="NCBI Taxonomy" id="1751046"/>
    <lineage>
        <taxon>Bacteria</taxon>
        <taxon>Pseudomonadati</taxon>
        <taxon>Pseudomonadota</taxon>
        <taxon>Betaproteobacteria</taxon>
        <taxon>Rhodocyclales</taxon>
        <taxon>Fluviibacteraceae</taxon>
        <taxon>Fluviibacter</taxon>
    </lineage>
</organism>